<accession>A0A8K1HHP4</accession>
<evidence type="ECO:0000256" key="1">
    <source>
        <dbReference type="SAM" id="MobiDB-lite"/>
    </source>
</evidence>
<reference evidence="2" key="1">
    <citation type="submission" date="2021-07" db="EMBL/GenBank/DDBJ databases">
        <title>Communication and adaptive evolution of viruses within giant pandas and their associated organisms in a local ecological environment.</title>
        <authorList>
            <person name="Zhao M."/>
            <person name="Liu S."/>
            <person name="Zhang W."/>
        </authorList>
    </citation>
    <scope>NUCLEOTIDE SEQUENCE</scope>
    <source>
        <strain evidence="2">Gpf266geno01-12</strain>
    </source>
</reference>
<proteinExistence type="predicted"/>
<feature type="region of interest" description="Disordered" evidence="1">
    <location>
        <begin position="1"/>
        <end position="30"/>
    </location>
</feature>
<name>A0A8K1HHP4_9VIRU</name>
<protein>
    <submittedName>
        <fullName evidence="2">Capsid protein</fullName>
    </submittedName>
</protein>
<evidence type="ECO:0000313" key="2">
    <source>
        <dbReference type="EMBL" id="UBJ26230.1"/>
    </source>
</evidence>
<feature type="region of interest" description="Disordered" evidence="1">
    <location>
        <begin position="51"/>
        <end position="79"/>
    </location>
</feature>
<organism evidence="2">
    <name type="scientific">Giant panda feces-associated gemycircularvirus</name>
    <dbReference type="NCBI Taxonomy" id="2864014"/>
    <lineage>
        <taxon>Viruses</taxon>
        <taxon>Monodnaviria</taxon>
        <taxon>Shotokuvirae</taxon>
        <taxon>Cressdnaviricota</taxon>
        <taxon>Repensiviricetes</taxon>
        <taxon>Geplafuvirales</taxon>
        <taxon>Genomoviridae</taxon>
        <taxon>Gemycircularvirus</taxon>
    </lineage>
</organism>
<sequence>MPPRYFGRRRTFGVSRRRKSTRRSYRRTSRTIRRTYRKSIRRPARRRMIDIMSKKKRDTMLSSSGSGVNPPPDAQPSSTSTILAAFTSSANLFGAGIHSLLFAPTQRALTPSNATFVAQRTSSQCYYKGFAETFSFTPNDNSVWWHRRIVFSTRRRYAEENIVTSGSGILAPAVTGTGISRRKFKDMSETTGLDGFSDIQALIVADVFRGTHNVDWEDPIRAKLETSRITVHSDRLTTLKSANDVSAPRVVKHYTPINKTLVYADLEQGQTMQSSPYAVNGKQGMGNVYILDLFECPVPNDTTTSVLNVSSQFTSYWHEK</sequence>
<dbReference type="EMBL" id="MZ556150">
    <property type="protein sequence ID" value="UBJ26230.1"/>
    <property type="molecule type" value="Genomic_DNA"/>
</dbReference>